<dbReference type="Gene3D" id="3.20.20.10">
    <property type="entry name" value="Alanine racemase"/>
    <property type="match status" value="1"/>
</dbReference>
<dbReference type="EMBL" id="JACDUR010000003">
    <property type="protein sequence ID" value="MBA2891561.1"/>
    <property type="molecule type" value="Genomic_DNA"/>
</dbReference>
<dbReference type="SUPFAM" id="SSF50621">
    <property type="entry name" value="Alanine racemase C-terminal domain-like"/>
    <property type="match status" value="1"/>
</dbReference>
<evidence type="ECO:0000256" key="2">
    <source>
        <dbReference type="ARBA" id="ARBA00008872"/>
    </source>
</evidence>
<proteinExistence type="inferred from homology"/>
<dbReference type="EC" id="4.1.1.17" evidence="7"/>
<gene>
    <name evidence="11" type="ORF">HNR30_002902</name>
</gene>
<comment type="pathway">
    <text evidence="6">Amine and polyamine biosynthesis; putrescine biosynthesis via L-ornithine pathway; putrescine from L-ornithine: step 1/1.</text>
</comment>
<dbReference type="CDD" id="cd00622">
    <property type="entry name" value="PLPDE_III_ODC"/>
    <property type="match status" value="1"/>
</dbReference>
<evidence type="ECO:0000256" key="8">
    <source>
        <dbReference type="ARBA" id="ARBA00049127"/>
    </source>
</evidence>
<evidence type="ECO:0000256" key="1">
    <source>
        <dbReference type="ARBA" id="ARBA00001933"/>
    </source>
</evidence>
<evidence type="ECO:0000256" key="5">
    <source>
        <dbReference type="ARBA" id="ARBA00023239"/>
    </source>
</evidence>
<protein>
    <recommendedName>
        <fullName evidence="7">ornithine decarboxylase</fullName>
        <ecNumber evidence="7">4.1.1.17</ecNumber>
    </recommendedName>
</protein>
<dbReference type="Pfam" id="PF02784">
    <property type="entry name" value="Orn_Arg_deC_N"/>
    <property type="match status" value="1"/>
</dbReference>
<sequence length="379" mass="40358">MTTLQSFERARAHLAEQTPATPVLVLDLHVVAERLNEFTRTFPGVTCYYAVKANPQPEIVELLVRQGASFDVASTAEIDLCLAAGAAPETLSYGNPAKKARDIAYAYSRGVRLFVFDSPQELEKLAEHAPGAQVFCRIAATSAGALWPLGRKFGCPPEQAATLLRKAFDLGLVPVGISFHVGSQQLDPTSWEAPIAAAAQAFADCGLPMRLLNMGGGLPARYQGEQPPMSAYGEAILASVTRHLPDFAGELAMEPGRCLVADAGVLRTEIVLVSDERSKDRWIYLDIGRFGGLAETEGEAIRYRVSTALDGGPEGPAVLAGPTCDSADILFERAPYTLPLGLTAGDHVDILSAGAYTTSYASICFNGFTPPAVICLDLD</sequence>
<dbReference type="FunFam" id="2.40.37.10:FF:000004">
    <property type="entry name" value="Ornithine decarboxylase"/>
    <property type="match status" value="1"/>
</dbReference>
<dbReference type="PANTHER" id="PTHR11482">
    <property type="entry name" value="ARGININE/DIAMINOPIMELATE/ORNITHINE DECARBOXYLASE"/>
    <property type="match status" value="1"/>
</dbReference>
<keyword evidence="12" id="KW-1185">Reference proteome</keyword>
<evidence type="ECO:0000256" key="6">
    <source>
        <dbReference type="ARBA" id="ARBA00034115"/>
    </source>
</evidence>
<comment type="similarity">
    <text evidence="2">Belongs to the Orn/Lys/Arg decarboxylase class-II family.</text>
</comment>
<dbReference type="GO" id="GO:0004586">
    <property type="term" value="F:ornithine decarboxylase activity"/>
    <property type="evidence" value="ECO:0007669"/>
    <property type="project" value="UniProtKB-EC"/>
</dbReference>
<dbReference type="GO" id="GO:0005737">
    <property type="term" value="C:cytoplasm"/>
    <property type="evidence" value="ECO:0007669"/>
    <property type="project" value="TreeGrafter"/>
</dbReference>
<feature type="domain" description="Orn/DAP/Arg decarboxylase 2 N-terminal" evidence="10">
    <location>
        <begin position="31"/>
        <end position="261"/>
    </location>
</feature>
<dbReference type="AlphaFoldDB" id="A0A7W0CI04"/>
<accession>A0A7W0CI04</accession>
<dbReference type="PROSITE" id="PS00878">
    <property type="entry name" value="ODR_DC_2_1"/>
    <property type="match status" value="1"/>
</dbReference>
<dbReference type="InterPro" id="IPR000183">
    <property type="entry name" value="Orn/DAP/Arg_de-COase"/>
</dbReference>
<evidence type="ECO:0000259" key="10">
    <source>
        <dbReference type="Pfam" id="PF02784"/>
    </source>
</evidence>
<dbReference type="InterPro" id="IPR029066">
    <property type="entry name" value="PLP-binding_barrel"/>
</dbReference>
<dbReference type="InterPro" id="IPR002433">
    <property type="entry name" value="Orn_de-COase"/>
</dbReference>
<dbReference type="SUPFAM" id="SSF51419">
    <property type="entry name" value="PLP-binding barrel"/>
    <property type="match status" value="1"/>
</dbReference>
<name>A0A7W0CI04_9ACTN</name>
<dbReference type="InterPro" id="IPR009006">
    <property type="entry name" value="Ala_racemase/Decarboxylase_C"/>
</dbReference>
<dbReference type="InterPro" id="IPR022653">
    <property type="entry name" value="De-COase2_pyr-phos_BS"/>
</dbReference>
<keyword evidence="4 9" id="KW-0663">Pyridoxal phosphate</keyword>
<dbReference type="FunFam" id="3.20.20.10:FF:000008">
    <property type="entry name" value="Ornithine decarboxylase"/>
    <property type="match status" value="1"/>
</dbReference>
<comment type="caution">
    <text evidence="11">The sequence shown here is derived from an EMBL/GenBank/DDBJ whole genome shotgun (WGS) entry which is preliminary data.</text>
</comment>
<dbReference type="RefSeq" id="WP_181610345.1">
    <property type="nucleotide sequence ID" value="NZ_BAABAM010000002.1"/>
</dbReference>
<comment type="cofactor">
    <cofactor evidence="1 9">
        <name>pyridoxal 5'-phosphate</name>
        <dbReference type="ChEBI" id="CHEBI:597326"/>
    </cofactor>
</comment>
<dbReference type="Proteomes" id="UP000530928">
    <property type="component" value="Unassembled WGS sequence"/>
</dbReference>
<dbReference type="PRINTS" id="PR01179">
    <property type="entry name" value="ODADCRBXLASE"/>
</dbReference>
<dbReference type="Gene3D" id="2.40.37.10">
    <property type="entry name" value="Lyase, Ornithine Decarboxylase, Chain A, domain 1"/>
    <property type="match status" value="1"/>
</dbReference>
<reference evidence="11 12" key="1">
    <citation type="submission" date="2020-07" db="EMBL/GenBank/DDBJ databases">
        <title>Genomic Encyclopedia of Type Strains, Phase IV (KMG-IV): sequencing the most valuable type-strain genomes for metagenomic binning, comparative biology and taxonomic classification.</title>
        <authorList>
            <person name="Goeker M."/>
        </authorList>
    </citation>
    <scope>NUCLEOTIDE SEQUENCE [LARGE SCALE GENOMIC DNA]</scope>
    <source>
        <strain evidence="11 12">DSM 45533</strain>
    </source>
</reference>
<dbReference type="InterPro" id="IPR022644">
    <property type="entry name" value="De-COase2_N"/>
</dbReference>
<evidence type="ECO:0000256" key="3">
    <source>
        <dbReference type="ARBA" id="ARBA00022793"/>
    </source>
</evidence>
<evidence type="ECO:0000256" key="4">
    <source>
        <dbReference type="ARBA" id="ARBA00022898"/>
    </source>
</evidence>
<evidence type="ECO:0000256" key="9">
    <source>
        <dbReference type="PIRSR" id="PIRSR600183-50"/>
    </source>
</evidence>
<keyword evidence="3" id="KW-0210">Decarboxylase</keyword>
<dbReference type="PANTHER" id="PTHR11482:SF6">
    <property type="entry name" value="ORNITHINE DECARBOXYLASE 1-RELATED"/>
    <property type="match status" value="1"/>
</dbReference>
<feature type="active site" description="Proton donor" evidence="9">
    <location>
        <position position="324"/>
    </location>
</feature>
<evidence type="ECO:0000313" key="12">
    <source>
        <dbReference type="Proteomes" id="UP000530928"/>
    </source>
</evidence>
<dbReference type="GO" id="GO:0033387">
    <property type="term" value="P:putrescine biosynthetic process from arginine, via ornithine"/>
    <property type="evidence" value="ECO:0007669"/>
    <property type="project" value="TreeGrafter"/>
</dbReference>
<organism evidence="11 12">
    <name type="scientific">Nonomuraea soli</name>
    <dbReference type="NCBI Taxonomy" id="1032476"/>
    <lineage>
        <taxon>Bacteria</taxon>
        <taxon>Bacillati</taxon>
        <taxon>Actinomycetota</taxon>
        <taxon>Actinomycetes</taxon>
        <taxon>Streptosporangiales</taxon>
        <taxon>Streptosporangiaceae</taxon>
        <taxon>Nonomuraea</taxon>
    </lineage>
</organism>
<evidence type="ECO:0000313" key="11">
    <source>
        <dbReference type="EMBL" id="MBA2891561.1"/>
    </source>
</evidence>
<evidence type="ECO:0000256" key="7">
    <source>
        <dbReference type="ARBA" id="ARBA00034138"/>
    </source>
</evidence>
<comment type="catalytic activity">
    <reaction evidence="8">
        <text>L-ornithine + H(+) = putrescine + CO2</text>
        <dbReference type="Rhea" id="RHEA:22964"/>
        <dbReference type="ChEBI" id="CHEBI:15378"/>
        <dbReference type="ChEBI" id="CHEBI:16526"/>
        <dbReference type="ChEBI" id="CHEBI:46911"/>
        <dbReference type="ChEBI" id="CHEBI:326268"/>
        <dbReference type="EC" id="4.1.1.17"/>
    </reaction>
</comment>
<keyword evidence="5 11" id="KW-0456">Lyase</keyword>
<feature type="modified residue" description="N6-(pyridoxal phosphate)lysine" evidence="9">
    <location>
        <position position="52"/>
    </location>
</feature>
<dbReference type="PRINTS" id="PR01182">
    <property type="entry name" value="ORNDCRBXLASE"/>
</dbReference>